<evidence type="ECO:0000313" key="1">
    <source>
        <dbReference type="EMBL" id="BAL85975.1"/>
    </source>
</evidence>
<dbReference type="STRING" id="512565.AMIS_7550"/>
<name>I0GYY8_ACTM4</name>
<dbReference type="EMBL" id="AP012319">
    <property type="protein sequence ID" value="BAL85975.1"/>
    <property type="molecule type" value="Genomic_DNA"/>
</dbReference>
<dbReference type="OrthoDB" id="3401504at2"/>
<evidence type="ECO:0000313" key="2">
    <source>
        <dbReference type="Proteomes" id="UP000007882"/>
    </source>
</evidence>
<evidence type="ECO:0008006" key="3">
    <source>
        <dbReference type="Google" id="ProtNLM"/>
    </source>
</evidence>
<reference evidence="1 2" key="1">
    <citation type="submission" date="2012-02" db="EMBL/GenBank/DDBJ databases">
        <title>Complete genome sequence of Actinoplanes missouriensis 431 (= NBRC 102363).</title>
        <authorList>
            <person name="Ohnishi Y."/>
            <person name="Ishikawa J."/>
            <person name="Sekine M."/>
            <person name="Hosoyama A."/>
            <person name="Harada T."/>
            <person name="Narita H."/>
            <person name="Hata T."/>
            <person name="Konno Y."/>
            <person name="Tutikane K."/>
            <person name="Fujita N."/>
            <person name="Horinouchi S."/>
            <person name="Hayakawa M."/>
        </authorList>
    </citation>
    <scope>NUCLEOTIDE SEQUENCE [LARGE SCALE GENOMIC DNA]</scope>
    <source>
        <strain evidence="2">ATCC 14538 / DSM 43046 / CBS 188.64 / JCM 3121 / NBRC 102363 / NCIMB 12654 / NRRL B-3342 / UNCC 431</strain>
    </source>
</reference>
<keyword evidence="2" id="KW-1185">Reference proteome</keyword>
<dbReference type="RefSeq" id="WP_014440872.1">
    <property type="nucleotide sequence ID" value="NC_017093.1"/>
</dbReference>
<accession>I0GYY8</accession>
<dbReference type="KEGG" id="ams:AMIS_7550"/>
<dbReference type="Proteomes" id="UP000007882">
    <property type="component" value="Chromosome"/>
</dbReference>
<dbReference type="eggNOG" id="ENOG5031I44">
    <property type="taxonomic scope" value="Bacteria"/>
</dbReference>
<dbReference type="AlphaFoldDB" id="I0GYY8"/>
<proteinExistence type="predicted"/>
<dbReference type="HOGENOM" id="CLU_1275454_0_0_11"/>
<dbReference type="PROSITE" id="PS51257">
    <property type="entry name" value="PROKAR_LIPOPROTEIN"/>
    <property type="match status" value="1"/>
</dbReference>
<protein>
    <recommendedName>
        <fullName evidence="3">Lipoprotein</fullName>
    </recommendedName>
</protein>
<gene>
    <name evidence="1" type="ordered locus">AMIS_7550</name>
</gene>
<dbReference type="PATRIC" id="fig|512565.3.peg.759"/>
<organism evidence="1 2">
    <name type="scientific">Actinoplanes missouriensis (strain ATCC 14538 / DSM 43046 / CBS 188.64 / JCM 3121 / NBRC 102363 / NCIMB 12654 / NRRL B-3342 / UNCC 431)</name>
    <dbReference type="NCBI Taxonomy" id="512565"/>
    <lineage>
        <taxon>Bacteria</taxon>
        <taxon>Bacillati</taxon>
        <taxon>Actinomycetota</taxon>
        <taxon>Actinomycetes</taxon>
        <taxon>Micromonosporales</taxon>
        <taxon>Micromonosporaceae</taxon>
        <taxon>Actinoplanes</taxon>
    </lineage>
</organism>
<sequence length="221" mass="22260">MPSSFRAAVAPPLVLALGFLGGCGGLDQASASGVSDSDVVSEVASQLAGSGSPAYTATYRLAGGATARVVRSPAPERIAYEFPGGRLISTPAAVTHCAADTCTATDAAGADIALPEGTGLVTDTQVVALLEAAAVDENPEATQRDTTLAGRHATCLALTGVQAAETSSFDVCVTVEGTLASFRAVLDGDEVDVVLSEYTGEAEEGAFQIPSGARLIDRRGR</sequence>